<dbReference type="AlphaFoldDB" id="A0A4P6ZJ52"/>
<dbReference type="InterPro" id="IPR046980">
    <property type="entry name" value="KefG/KefF"/>
</dbReference>
<protein>
    <submittedName>
        <fullName evidence="4">Flavodoxin family protein</fullName>
    </submittedName>
</protein>
<name>A0A4P6ZJ52_9LACO</name>
<evidence type="ECO:0000313" key="4">
    <source>
        <dbReference type="EMBL" id="QBP17751.1"/>
    </source>
</evidence>
<dbReference type="Proteomes" id="UP000294321">
    <property type="component" value="Chromosome"/>
</dbReference>
<gene>
    <name evidence="4" type="ORF">ELX58_00860</name>
</gene>
<evidence type="ECO:0000313" key="5">
    <source>
        <dbReference type="Proteomes" id="UP000294321"/>
    </source>
</evidence>
<keyword evidence="1" id="KW-0560">Oxidoreductase</keyword>
<dbReference type="GO" id="GO:0010181">
    <property type="term" value="F:FMN binding"/>
    <property type="evidence" value="ECO:0007669"/>
    <property type="project" value="TreeGrafter"/>
</dbReference>
<keyword evidence="2" id="KW-0175">Coiled coil</keyword>
<dbReference type="GO" id="GO:0009055">
    <property type="term" value="F:electron transfer activity"/>
    <property type="evidence" value="ECO:0007669"/>
    <property type="project" value="TreeGrafter"/>
</dbReference>
<evidence type="ECO:0000256" key="2">
    <source>
        <dbReference type="SAM" id="Coils"/>
    </source>
</evidence>
<dbReference type="Gene3D" id="3.40.50.360">
    <property type="match status" value="1"/>
</dbReference>
<dbReference type="KEGG" id="lji:ELX58_00860"/>
<dbReference type="OrthoDB" id="9798454at2"/>
<dbReference type="GO" id="GO:0003955">
    <property type="term" value="F:NAD(P)H dehydrogenase (quinone) activity"/>
    <property type="evidence" value="ECO:0007669"/>
    <property type="project" value="TreeGrafter"/>
</dbReference>
<feature type="domain" description="Flavodoxin-like fold" evidence="3">
    <location>
        <begin position="1"/>
        <end position="162"/>
    </location>
</feature>
<sequence length="233" mass="27202">MKTLVIISHPTIKDSYTQSFLHDAQADFNDVTWHPLDILYPDFKINIKHEQQLLMHYDRIIFQFPLFWYSAPALLKKWEDDVLVRKFANAAHGGYLRHKQLGMVITLGVPAKNYQPGAGEHFSLSELLTPYQALAKKAGMQYLSPFIISQFFYKTPPQEAKTLVDYQNYLTNPKPFGLKNKIKWSLDQLKQYAPKDKVKKIVFDSVIKQIQKNQNQLDDLKSQINMIKRKDDQ</sequence>
<dbReference type="PANTHER" id="PTHR47307:SF1">
    <property type="entry name" value="GLUTATHIONE-REGULATED POTASSIUM-EFFLUX SYSTEM ANCILLARY PROTEIN KEFG"/>
    <property type="match status" value="1"/>
</dbReference>
<dbReference type="InterPro" id="IPR029039">
    <property type="entry name" value="Flavoprotein-like_sf"/>
</dbReference>
<dbReference type="EMBL" id="CP034726">
    <property type="protein sequence ID" value="QBP17751.1"/>
    <property type="molecule type" value="Genomic_DNA"/>
</dbReference>
<evidence type="ECO:0000256" key="1">
    <source>
        <dbReference type="ARBA" id="ARBA00023002"/>
    </source>
</evidence>
<evidence type="ECO:0000259" key="3">
    <source>
        <dbReference type="Pfam" id="PF02525"/>
    </source>
</evidence>
<dbReference type="RefSeq" id="WP_133441296.1">
    <property type="nucleotide sequence ID" value="NZ_CP034726.1"/>
</dbReference>
<reference evidence="5" key="1">
    <citation type="submission" date="2018-12" db="EMBL/GenBank/DDBJ databases">
        <title>A new species of lactobacillus.</title>
        <authorList>
            <person name="Jian Y."/>
            <person name="Xin L."/>
            <person name="Hong Z.J."/>
            <person name="Ming L.Z."/>
            <person name="Hong X.Z."/>
        </authorList>
    </citation>
    <scope>NUCLEOTIDE SEQUENCE [LARGE SCALE GENOMIC DNA]</scope>
    <source>
        <strain evidence="5">HSLZ-75</strain>
    </source>
</reference>
<organism evidence="4 5">
    <name type="scientific">Acetilactobacillus jinshanensis</name>
    <dbReference type="NCBI Taxonomy" id="1720083"/>
    <lineage>
        <taxon>Bacteria</taxon>
        <taxon>Bacillati</taxon>
        <taxon>Bacillota</taxon>
        <taxon>Bacilli</taxon>
        <taxon>Lactobacillales</taxon>
        <taxon>Lactobacillaceae</taxon>
        <taxon>Acetilactobacillus</taxon>
    </lineage>
</organism>
<dbReference type="InterPro" id="IPR003680">
    <property type="entry name" value="Flavodoxin_fold"/>
</dbReference>
<dbReference type="SUPFAM" id="SSF52218">
    <property type="entry name" value="Flavoproteins"/>
    <property type="match status" value="1"/>
</dbReference>
<dbReference type="Pfam" id="PF02525">
    <property type="entry name" value="Flavodoxin_2"/>
    <property type="match status" value="1"/>
</dbReference>
<accession>A0A4P6ZJ52</accession>
<dbReference type="PANTHER" id="PTHR47307">
    <property type="entry name" value="GLUTATHIONE-REGULATED POTASSIUM-EFFLUX SYSTEM ANCILLARY PROTEIN KEFG"/>
    <property type="match status" value="1"/>
</dbReference>
<keyword evidence="5" id="KW-1185">Reference proteome</keyword>
<proteinExistence type="predicted"/>
<feature type="coiled-coil region" evidence="2">
    <location>
        <begin position="203"/>
        <end position="230"/>
    </location>
</feature>